<keyword evidence="3" id="KW-0012">Acyltransferase</keyword>
<evidence type="ECO:0000256" key="1">
    <source>
        <dbReference type="ARBA" id="ARBA00006383"/>
    </source>
</evidence>
<dbReference type="EMBL" id="JBEOZM010000019">
    <property type="protein sequence ID" value="MER6272027.1"/>
    <property type="molecule type" value="Genomic_DNA"/>
</dbReference>
<sequence>MIAVDSPLGRDELVAQLRALGVRRGDTLLVHASLSAVGPVRGRARTVADSLLETLGPDGTLVVYTQTPDNSDPSRWPVTRGYAVPAAEWPRLRATLPAFDRERTPSFRVGVLPEEVRARPGALRSDHPQSSFAALGPAAARITAGHALDCHLGEDSPLARLEELDARILLLGVGYSVCTAFHLAEYRVPGRGTRLYGCAVADGPEGRRWHRYRDVDFDASDFPALGRSYASLPERPVARGRVGAADCLLFDLRPAVAYAERWLTEHRPGGGLSRVPPGRSC</sequence>
<comment type="similarity">
    <text evidence="1">Belongs to the antibiotic N-acetyltransferase family.</text>
</comment>
<dbReference type="PANTHER" id="PTHR11104:SF0">
    <property type="entry name" value="SPBETA PROPHAGE-DERIVED AMINOGLYCOSIDE N(3')-ACETYLTRANSFERASE-LIKE PROTEIN YOKD"/>
    <property type="match status" value="1"/>
</dbReference>
<proteinExistence type="inferred from homology"/>
<evidence type="ECO:0000313" key="4">
    <source>
        <dbReference type="EMBL" id="MER6272027.1"/>
    </source>
</evidence>
<accession>A0ABV1TPV6</accession>
<dbReference type="SUPFAM" id="SSF110710">
    <property type="entry name" value="TTHA0583/YokD-like"/>
    <property type="match status" value="1"/>
</dbReference>
<evidence type="ECO:0000256" key="2">
    <source>
        <dbReference type="ARBA" id="ARBA00022679"/>
    </source>
</evidence>
<dbReference type="RefSeq" id="WP_351960358.1">
    <property type="nucleotide sequence ID" value="NZ_JBEOZM010000019.1"/>
</dbReference>
<gene>
    <name evidence="4" type="ORF">ABT211_32810</name>
</gene>
<protein>
    <submittedName>
        <fullName evidence="4">AAC(3) family N-acetyltransferase</fullName>
    </submittedName>
</protein>
<comment type="caution">
    <text evidence="4">The sequence shown here is derived from an EMBL/GenBank/DDBJ whole genome shotgun (WGS) entry which is preliminary data.</text>
</comment>
<evidence type="ECO:0000313" key="5">
    <source>
        <dbReference type="Proteomes" id="UP001490365"/>
    </source>
</evidence>
<keyword evidence="2" id="KW-0808">Transferase</keyword>
<reference evidence="4 5" key="1">
    <citation type="submission" date="2024-06" db="EMBL/GenBank/DDBJ databases">
        <title>The Natural Products Discovery Center: Release of the First 8490 Sequenced Strains for Exploring Actinobacteria Biosynthetic Diversity.</title>
        <authorList>
            <person name="Kalkreuter E."/>
            <person name="Kautsar S.A."/>
            <person name="Yang D."/>
            <person name="Bader C.D."/>
            <person name="Teijaro C.N."/>
            <person name="Fluegel L."/>
            <person name="Davis C.M."/>
            <person name="Simpson J.R."/>
            <person name="Lauterbach L."/>
            <person name="Steele A.D."/>
            <person name="Gui C."/>
            <person name="Meng S."/>
            <person name="Li G."/>
            <person name="Viehrig K."/>
            <person name="Ye F."/>
            <person name="Su P."/>
            <person name="Kiefer A.F."/>
            <person name="Nichols A."/>
            <person name="Cepeda A.J."/>
            <person name="Yan W."/>
            <person name="Fan B."/>
            <person name="Jiang Y."/>
            <person name="Adhikari A."/>
            <person name="Zheng C.-J."/>
            <person name="Schuster L."/>
            <person name="Cowan T.M."/>
            <person name="Smanski M.J."/>
            <person name="Chevrette M.G."/>
            <person name="De Carvalho L.P.S."/>
            <person name="Shen B."/>
        </authorList>
    </citation>
    <scope>NUCLEOTIDE SEQUENCE [LARGE SCALE GENOMIC DNA]</scope>
    <source>
        <strain evidence="4 5">NPDC001694</strain>
    </source>
</reference>
<organism evidence="4 5">
    <name type="scientific">Streptomyces sp. 900105755</name>
    <dbReference type="NCBI Taxonomy" id="3154389"/>
    <lineage>
        <taxon>Bacteria</taxon>
        <taxon>Bacillati</taxon>
        <taxon>Actinomycetota</taxon>
        <taxon>Actinomycetes</taxon>
        <taxon>Kitasatosporales</taxon>
        <taxon>Streptomycetaceae</taxon>
        <taxon>Streptomyces</taxon>
    </lineage>
</organism>
<dbReference type="PANTHER" id="PTHR11104">
    <property type="entry name" value="AMINOGLYCOSIDE N3-ACETYLTRANSFERASE"/>
    <property type="match status" value="1"/>
</dbReference>
<keyword evidence="5" id="KW-1185">Reference proteome</keyword>
<name>A0ABV1TPV6_9ACTN</name>
<dbReference type="Proteomes" id="UP001490365">
    <property type="component" value="Unassembled WGS sequence"/>
</dbReference>
<dbReference type="InterPro" id="IPR003679">
    <property type="entry name" value="Amioglycoside_AcTrfase"/>
</dbReference>
<dbReference type="InterPro" id="IPR028345">
    <property type="entry name" value="Antibiotic_NAT-like"/>
</dbReference>
<evidence type="ECO:0000256" key="3">
    <source>
        <dbReference type="ARBA" id="ARBA00023315"/>
    </source>
</evidence>
<dbReference type="Pfam" id="PF02522">
    <property type="entry name" value="Antibiotic_NAT"/>
    <property type="match status" value="1"/>
</dbReference>